<comment type="caution">
    <text evidence="1">The sequence shown here is derived from an EMBL/GenBank/DDBJ whole genome shotgun (WGS) entry which is preliminary data.</text>
</comment>
<dbReference type="Gene3D" id="3.10.10.10">
    <property type="entry name" value="HIV Type 1 Reverse Transcriptase, subunit A, domain 1"/>
    <property type="match status" value="1"/>
</dbReference>
<dbReference type="EMBL" id="SSTE01013041">
    <property type="protein sequence ID" value="KAA0047804.1"/>
    <property type="molecule type" value="Genomic_DNA"/>
</dbReference>
<name>A0A5A7TXR6_CUCMM</name>
<protein>
    <submittedName>
        <fullName evidence="1">Transposon Ty3-I Gag-Pol polyprotein</fullName>
    </submittedName>
</protein>
<gene>
    <name evidence="1" type="ORF">E6C27_scaffold133G00490</name>
</gene>
<evidence type="ECO:0000313" key="2">
    <source>
        <dbReference type="Proteomes" id="UP000321393"/>
    </source>
</evidence>
<dbReference type="Proteomes" id="UP000321393">
    <property type="component" value="Unassembled WGS sequence"/>
</dbReference>
<dbReference type="OrthoDB" id="1163597at2759"/>
<organism evidence="1 2">
    <name type="scientific">Cucumis melo var. makuwa</name>
    <name type="common">Oriental melon</name>
    <dbReference type="NCBI Taxonomy" id="1194695"/>
    <lineage>
        <taxon>Eukaryota</taxon>
        <taxon>Viridiplantae</taxon>
        <taxon>Streptophyta</taxon>
        <taxon>Embryophyta</taxon>
        <taxon>Tracheophyta</taxon>
        <taxon>Spermatophyta</taxon>
        <taxon>Magnoliopsida</taxon>
        <taxon>eudicotyledons</taxon>
        <taxon>Gunneridae</taxon>
        <taxon>Pentapetalae</taxon>
        <taxon>rosids</taxon>
        <taxon>fabids</taxon>
        <taxon>Cucurbitales</taxon>
        <taxon>Cucurbitaceae</taxon>
        <taxon>Benincaseae</taxon>
        <taxon>Cucumis</taxon>
    </lineage>
</organism>
<accession>A0A5A7TXR6</accession>
<reference evidence="1 2" key="1">
    <citation type="submission" date="2019-08" db="EMBL/GenBank/DDBJ databases">
        <title>Draft genome sequences of two oriental melons (Cucumis melo L. var makuwa).</title>
        <authorList>
            <person name="Kwon S.-Y."/>
        </authorList>
    </citation>
    <scope>NUCLEOTIDE SEQUENCE [LARGE SCALE GENOMIC DNA]</scope>
    <source>
        <strain evidence="2">cv. SW 3</strain>
        <tissue evidence="1">Leaf</tissue>
    </source>
</reference>
<evidence type="ECO:0000313" key="1">
    <source>
        <dbReference type="EMBL" id="KAA0047804.1"/>
    </source>
</evidence>
<dbReference type="AlphaFoldDB" id="A0A5A7TXR6"/>
<proteinExistence type="predicted"/>
<sequence>MDLSIFLDFVATVNNDENLNERDSNTFHVIISRKLIKEQEERLLETLKKNKQAIGWTLDDLEGIDPSFCTHIIDLEEEAKDKVQLQRRLNPTLMEVGKKEVLKLKDVGIIYPVPNSM</sequence>